<name>A0A7J7G8F6_CAMSI</name>
<evidence type="ECO:0000313" key="2">
    <source>
        <dbReference type="EMBL" id="KAF5937043.1"/>
    </source>
</evidence>
<organism evidence="2 3">
    <name type="scientific">Camellia sinensis</name>
    <name type="common">Tea plant</name>
    <name type="synonym">Thea sinensis</name>
    <dbReference type="NCBI Taxonomy" id="4442"/>
    <lineage>
        <taxon>Eukaryota</taxon>
        <taxon>Viridiplantae</taxon>
        <taxon>Streptophyta</taxon>
        <taxon>Embryophyta</taxon>
        <taxon>Tracheophyta</taxon>
        <taxon>Spermatophyta</taxon>
        <taxon>Magnoliopsida</taxon>
        <taxon>eudicotyledons</taxon>
        <taxon>Gunneridae</taxon>
        <taxon>Pentapetalae</taxon>
        <taxon>asterids</taxon>
        <taxon>Ericales</taxon>
        <taxon>Theaceae</taxon>
        <taxon>Camellia</taxon>
    </lineage>
</organism>
<gene>
    <name evidence="2" type="ORF">HYC85_024549</name>
</gene>
<dbReference type="AlphaFoldDB" id="A0A7J7G8F6"/>
<evidence type="ECO:0000313" key="3">
    <source>
        <dbReference type="Proteomes" id="UP000593564"/>
    </source>
</evidence>
<feature type="compositionally biased region" description="Polar residues" evidence="1">
    <location>
        <begin position="118"/>
        <end position="131"/>
    </location>
</feature>
<dbReference type="EMBL" id="JACBKZ010000012">
    <property type="protein sequence ID" value="KAF5937043.1"/>
    <property type="molecule type" value="Genomic_DNA"/>
</dbReference>
<feature type="region of interest" description="Disordered" evidence="1">
    <location>
        <begin position="1"/>
        <end position="22"/>
    </location>
</feature>
<reference evidence="3" key="1">
    <citation type="journal article" date="2020" name="Nat. Commun.">
        <title>Genome assembly of wild tea tree DASZ reveals pedigree and selection history of tea varieties.</title>
        <authorList>
            <person name="Zhang W."/>
            <person name="Zhang Y."/>
            <person name="Qiu H."/>
            <person name="Guo Y."/>
            <person name="Wan H."/>
            <person name="Zhang X."/>
            <person name="Scossa F."/>
            <person name="Alseekh S."/>
            <person name="Zhang Q."/>
            <person name="Wang P."/>
            <person name="Xu L."/>
            <person name="Schmidt M.H."/>
            <person name="Jia X."/>
            <person name="Li D."/>
            <person name="Zhu A."/>
            <person name="Guo F."/>
            <person name="Chen W."/>
            <person name="Ni D."/>
            <person name="Usadel B."/>
            <person name="Fernie A.R."/>
            <person name="Wen W."/>
        </authorList>
    </citation>
    <scope>NUCLEOTIDE SEQUENCE [LARGE SCALE GENOMIC DNA]</scope>
    <source>
        <strain evidence="3">cv. G240</strain>
    </source>
</reference>
<evidence type="ECO:0000256" key="1">
    <source>
        <dbReference type="SAM" id="MobiDB-lite"/>
    </source>
</evidence>
<sequence length="186" mass="20882">MKKQQMKPVKIHTDKNPSDMMTKVVTTDKLEVCKNLTGMDFKSCSSYSWAIPTGREVHCAGSCYKDQGEKQKPTRGKTQKKQKTAASPPKQSPPLKKKPSADTNQDQRIHREKKQKHTANQNCKSSPNKSTYQIRIADLHPATQHKLDCSPASTQTRPSLSRIALICNRLNQKPTSKQPATTSIRL</sequence>
<proteinExistence type="predicted"/>
<protein>
    <submittedName>
        <fullName evidence="2">Uncharacterized protein</fullName>
    </submittedName>
</protein>
<reference evidence="2 3" key="2">
    <citation type="submission" date="2020-07" db="EMBL/GenBank/DDBJ databases">
        <title>Genome assembly of wild tea tree DASZ reveals pedigree and selection history of tea varieties.</title>
        <authorList>
            <person name="Zhang W."/>
        </authorList>
    </citation>
    <scope>NUCLEOTIDE SEQUENCE [LARGE SCALE GENOMIC DNA]</scope>
    <source>
        <strain evidence="3">cv. G240</strain>
        <tissue evidence="2">Leaf</tissue>
    </source>
</reference>
<dbReference type="Proteomes" id="UP000593564">
    <property type="component" value="Unassembled WGS sequence"/>
</dbReference>
<accession>A0A7J7G8F6</accession>
<keyword evidence="3" id="KW-1185">Reference proteome</keyword>
<feature type="region of interest" description="Disordered" evidence="1">
    <location>
        <begin position="64"/>
        <end position="131"/>
    </location>
</feature>
<feature type="compositionally biased region" description="Basic residues" evidence="1">
    <location>
        <begin position="73"/>
        <end position="83"/>
    </location>
</feature>
<comment type="caution">
    <text evidence="2">The sequence shown here is derived from an EMBL/GenBank/DDBJ whole genome shotgun (WGS) entry which is preliminary data.</text>
</comment>